<evidence type="ECO:0000256" key="5">
    <source>
        <dbReference type="SAM" id="MobiDB-lite"/>
    </source>
</evidence>
<dbReference type="InterPro" id="IPR003599">
    <property type="entry name" value="Ig_sub"/>
</dbReference>
<evidence type="ECO:0000256" key="2">
    <source>
        <dbReference type="ARBA" id="ARBA00022737"/>
    </source>
</evidence>
<evidence type="ECO:0000313" key="8">
    <source>
        <dbReference type="Proteomes" id="UP000694425"/>
    </source>
</evidence>
<dbReference type="AlphaFoldDB" id="A0A8C7C879"/>
<feature type="compositionally biased region" description="Polar residues" evidence="5">
    <location>
        <begin position="190"/>
        <end position="204"/>
    </location>
</feature>
<evidence type="ECO:0000256" key="4">
    <source>
        <dbReference type="ARBA" id="ARBA00023319"/>
    </source>
</evidence>
<dbReference type="InterPro" id="IPR007110">
    <property type="entry name" value="Ig-like_dom"/>
</dbReference>
<keyword evidence="2" id="KW-0677">Repeat</keyword>
<name>A0A8C7C879_NEOVI</name>
<evidence type="ECO:0000256" key="3">
    <source>
        <dbReference type="ARBA" id="ARBA00023157"/>
    </source>
</evidence>
<dbReference type="Pfam" id="PF13895">
    <property type="entry name" value="Ig_2"/>
    <property type="match status" value="1"/>
</dbReference>
<accession>A0A8C7C879</accession>
<keyword evidence="1" id="KW-0732">Signal</keyword>
<feature type="domain" description="Ig-like" evidence="6">
    <location>
        <begin position="100"/>
        <end position="185"/>
    </location>
</feature>
<keyword evidence="8" id="KW-1185">Reference proteome</keyword>
<dbReference type="GO" id="GO:0004888">
    <property type="term" value="F:transmembrane signaling receptor activity"/>
    <property type="evidence" value="ECO:0007669"/>
    <property type="project" value="TreeGrafter"/>
</dbReference>
<dbReference type="SMART" id="SM00409">
    <property type="entry name" value="IG"/>
    <property type="match status" value="1"/>
</dbReference>
<dbReference type="Proteomes" id="UP000694425">
    <property type="component" value="Unplaced"/>
</dbReference>
<dbReference type="InterPro" id="IPR050488">
    <property type="entry name" value="Ig_Fc_receptor"/>
</dbReference>
<gene>
    <name evidence="7" type="primary">FCRLA</name>
</gene>
<dbReference type="Ensembl" id="ENSNVIT00000036465.1">
    <property type="protein sequence ID" value="ENSNVIP00000031488.1"/>
    <property type="gene ID" value="ENSNVIG00000024199.1"/>
</dbReference>
<feature type="compositionally biased region" description="Pro residues" evidence="5">
    <location>
        <begin position="211"/>
        <end position="225"/>
    </location>
</feature>
<organism evidence="7 8">
    <name type="scientific">Neovison vison</name>
    <name type="common">American mink</name>
    <name type="synonym">Mustela vison</name>
    <dbReference type="NCBI Taxonomy" id="452646"/>
    <lineage>
        <taxon>Eukaryota</taxon>
        <taxon>Metazoa</taxon>
        <taxon>Chordata</taxon>
        <taxon>Craniata</taxon>
        <taxon>Vertebrata</taxon>
        <taxon>Euteleostomi</taxon>
        <taxon>Mammalia</taxon>
        <taxon>Eutheria</taxon>
        <taxon>Laurasiatheria</taxon>
        <taxon>Carnivora</taxon>
        <taxon>Caniformia</taxon>
        <taxon>Musteloidea</taxon>
        <taxon>Mustelidae</taxon>
        <taxon>Mustelinae</taxon>
        <taxon>Neogale</taxon>
    </lineage>
</organism>
<evidence type="ECO:0000259" key="6">
    <source>
        <dbReference type="PROSITE" id="PS50835"/>
    </source>
</evidence>
<dbReference type="GO" id="GO:0006955">
    <property type="term" value="P:immune response"/>
    <property type="evidence" value="ECO:0007669"/>
    <property type="project" value="TreeGrafter"/>
</dbReference>
<dbReference type="GO" id="GO:0007166">
    <property type="term" value="P:cell surface receptor signaling pathway"/>
    <property type="evidence" value="ECO:0007669"/>
    <property type="project" value="TreeGrafter"/>
</dbReference>
<evidence type="ECO:0000313" key="7">
    <source>
        <dbReference type="Ensembl" id="ENSNVIP00000031488.1"/>
    </source>
</evidence>
<keyword evidence="4" id="KW-0393">Immunoglobulin domain</keyword>
<dbReference type="PANTHER" id="PTHR11481">
    <property type="entry name" value="IMMUNOGLOBULIN FC RECEPTOR"/>
    <property type="match status" value="1"/>
</dbReference>
<dbReference type="GeneTree" id="ENSGT01050000244808"/>
<protein>
    <submittedName>
        <fullName evidence="7">Fc receptor like A</fullName>
    </submittedName>
</protein>
<dbReference type="InterPro" id="IPR036179">
    <property type="entry name" value="Ig-like_dom_sf"/>
</dbReference>
<feature type="region of interest" description="Disordered" evidence="5">
    <location>
        <begin position="182"/>
        <end position="243"/>
    </location>
</feature>
<evidence type="ECO:0000256" key="1">
    <source>
        <dbReference type="ARBA" id="ARBA00022729"/>
    </source>
</evidence>
<proteinExistence type="predicted"/>
<dbReference type="FunFam" id="2.60.40.10:FF:000651">
    <property type="entry name" value="Fc receptor like 1"/>
    <property type="match status" value="1"/>
</dbReference>
<dbReference type="PANTHER" id="PTHR11481:SF71">
    <property type="entry name" value="FC RECEPTOR-LIKE A"/>
    <property type="match status" value="1"/>
</dbReference>
<dbReference type="Gene3D" id="2.60.40.10">
    <property type="entry name" value="Immunoglobulins"/>
    <property type="match status" value="1"/>
</dbReference>
<dbReference type="SUPFAM" id="SSF48726">
    <property type="entry name" value="Immunoglobulin"/>
    <property type="match status" value="1"/>
</dbReference>
<reference evidence="7" key="2">
    <citation type="submission" date="2025-09" db="UniProtKB">
        <authorList>
            <consortium name="Ensembl"/>
        </authorList>
    </citation>
    <scope>IDENTIFICATION</scope>
</reference>
<dbReference type="PROSITE" id="PS50835">
    <property type="entry name" value="IG_LIKE"/>
    <property type="match status" value="1"/>
</dbReference>
<reference evidence="7" key="1">
    <citation type="submission" date="2025-08" db="UniProtKB">
        <authorList>
            <consortium name="Ensembl"/>
        </authorList>
    </citation>
    <scope>IDENTIFICATION</scope>
</reference>
<dbReference type="GO" id="GO:0009897">
    <property type="term" value="C:external side of plasma membrane"/>
    <property type="evidence" value="ECO:0007669"/>
    <property type="project" value="TreeGrafter"/>
</dbReference>
<keyword evidence="3" id="KW-1015">Disulfide bond</keyword>
<sequence>MLMKISVLEAAEDLNRVTMKLGCVLTAGVLFSPTMLWAVQMLLAAGFEMLQCEGPVRTQDSSCDSQEDFTAPGEVDFQVKGYTFSKPFHLIVSYELFPVPLLRATPSAEPQDGDPVTLSCQTKLPLQRSTARLFYSFYKDSRIVRDRGLSPELQIPTASEAHSGSYWCEAATEDNQVWKQSSKLEIRVQGPSSSTASPTLNPAPQKSAVPEPIPAASPGPQPPLSTPSKDPGFSTPKQVPDPHLHHQMGILLKQMQDMRALLGHLVTELRNLSALLKLETIKGSAKY</sequence>
<dbReference type="InterPro" id="IPR013783">
    <property type="entry name" value="Ig-like_fold"/>
</dbReference>